<feature type="compositionally biased region" description="Low complexity" evidence="3">
    <location>
        <begin position="90"/>
        <end position="103"/>
    </location>
</feature>
<name>A0A084FVU4_PSEDA</name>
<dbReference type="InterPro" id="IPR000504">
    <property type="entry name" value="RRM_dom"/>
</dbReference>
<sequence>MMRANAVSDSWITAPAIRNLDVFVPVDSSEREMSASSSHVDSPDQFALIAQSLKSQQRRTVSDAVGNHFIEPLYNTIYAEDDMNQVADLAPGSSGPASDPAPGQGRDTMSSAMSGVRRALEEQGRKFDAQDVYPTKACLFVGNLLFAATDRQLEIALRKVFAQWGTPFIKIKRPSGPDKNPYAFAQFCKVEESEKAAVNAKGIPVFGRPIRIERSNSKLFWFVYREDGAFITVDEVEMAIRGLGNASVEVAPSTLARKFDRGYGIKVQFEQWDEHRDLSRTFQRPWVAKHYDEAALDRQARRLHGRGNGGGMPNGTVTTHQMHQACRSVYCGNLPRDVTEAEIRALFNPVTNHVQSIRIVRKERGSYAFVELPNHEMCNQACSALNGLRLRGLNVKVEPRRFVGGQPRANVSNQSVASGNQSRQAASAPVPPHRRGANGAISASVQPAPHQPEPVNKPPVVEPQPDHVASAQEGINGQINAQVRQLVALRQGSGTSTYSPQFSLDNHGYGAPRQLMQAPQRPLFISGPPAHGGNVDASLTHLAASAAQGAAAASMLPGFPNVGAPISLAHQVQPHVPWQFAYLTTATGQTLLVRVPLTLGEAKPTQQ</sequence>
<feature type="region of interest" description="Disordered" evidence="3">
    <location>
        <begin position="87"/>
        <end position="113"/>
    </location>
</feature>
<dbReference type="EMBL" id="JOWA01000154">
    <property type="protein sequence ID" value="KEZ39206.1"/>
    <property type="molecule type" value="Genomic_DNA"/>
</dbReference>
<protein>
    <recommendedName>
        <fullName evidence="4">RRM domain-containing protein</fullName>
    </recommendedName>
</protein>
<dbReference type="HOGENOM" id="CLU_449889_0_0_1"/>
<evidence type="ECO:0000256" key="1">
    <source>
        <dbReference type="ARBA" id="ARBA00022884"/>
    </source>
</evidence>
<feature type="region of interest" description="Disordered" evidence="3">
    <location>
        <begin position="404"/>
        <end position="462"/>
    </location>
</feature>
<dbReference type="VEuPathDB" id="FungiDB:SAPIO_CDS9869"/>
<dbReference type="PROSITE" id="PS50102">
    <property type="entry name" value="RRM"/>
    <property type="match status" value="2"/>
</dbReference>
<dbReference type="GO" id="GO:0003729">
    <property type="term" value="F:mRNA binding"/>
    <property type="evidence" value="ECO:0007669"/>
    <property type="project" value="TreeGrafter"/>
</dbReference>
<dbReference type="Pfam" id="PF00076">
    <property type="entry name" value="RRM_1"/>
    <property type="match status" value="1"/>
</dbReference>
<evidence type="ECO:0000313" key="6">
    <source>
        <dbReference type="Proteomes" id="UP000028545"/>
    </source>
</evidence>
<dbReference type="Proteomes" id="UP000028545">
    <property type="component" value="Unassembled WGS sequence"/>
</dbReference>
<evidence type="ECO:0000313" key="5">
    <source>
        <dbReference type="EMBL" id="KEZ39206.1"/>
    </source>
</evidence>
<reference evidence="5 6" key="1">
    <citation type="journal article" date="2014" name="Genome Announc.">
        <title>Draft genome sequence of the pathogenic fungus Scedosporium apiospermum.</title>
        <authorList>
            <person name="Vandeputte P."/>
            <person name="Ghamrawi S."/>
            <person name="Rechenmann M."/>
            <person name="Iltis A."/>
            <person name="Giraud S."/>
            <person name="Fleury M."/>
            <person name="Thornton C."/>
            <person name="Delhaes L."/>
            <person name="Meyer W."/>
            <person name="Papon N."/>
            <person name="Bouchara J.P."/>
        </authorList>
    </citation>
    <scope>NUCLEOTIDE SEQUENCE [LARGE SCALE GENOMIC DNA]</scope>
    <source>
        <strain evidence="5 6">IHEM 14462</strain>
    </source>
</reference>
<proteinExistence type="predicted"/>
<dbReference type="SUPFAM" id="SSF54928">
    <property type="entry name" value="RNA-binding domain, RBD"/>
    <property type="match status" value="2"/>
</dbReference>
<dbReference type="Gene3D" id="3.30.70.330">
    <property type="match status" value="2"/>
</dbReference>
<feature type="domain" description="RRM" evidence="4">
    <location>
        <begin position="137"/>
        <end position="217"/>
    </location>
</feature>
<dbReference type="SMART" id="SM00360">
    <property type="entry name" value="RRM"/>
    <property type="match status" value="2"/>
</dbReference>
<dbReference type="AlphaFoldDB" id="A0A084FVU4"/>
<organism evidence="5 6">
    <name type="scientific">Pseudallescheria apiosperma</name>
    <name type="common">Scedosporium apiospermum</name>
    <dbReference type="NCBI Taxonomy" id="563466"/>
    <lineage>
        <taxon>Eukaryota</taxon>
        <taxon>Fungi</taxon>
        <taxon>Dikarya</taxon>
        <taxon>Ascomycota</taxon>
        <taxon>Pezizomycotina</taxon>
        <taxon>Sordariomycetes</taxon>
        <taxon>Hypocreomycetidae</taxon>
        <taxon>Microascales</taxon>
        <taxon>Microascaceae</taxon>
        <taxon>Scedosporium</taxon>
    </lineage>
</organism>
<feature type="domain" description="RRM" evidence="4">
    <location>
        <begin position="327"/>
        <end position="402"/>
    </location>
</feature>
<gene>
    <name evidence="5" type="ORF">SAPIO_CDS9869</name>
</gene>
<dbReference type="CDD" id="cd00590">
    <property type="entry name" value="RRM_SF"/>
    <property type="match status" value="1"/>
</dbReference>
<dbReference type="InterPro" id="IPR012677">
    <property type="entry name" value="Nucleotide-bd_a/b_plait_sf"/>
</dbReference>
<dbReference type="KEGG" id="sapo:SAPIO_CDS9869"/>
<dbReference type="InterPro" id="IPR035979">
    <property type="entry name" value="RBD_domain_sf"/>
</dbReference>
<dbReference type="OrthoDB" id="410044at2759"/>
<dbReference type="InterPro" id="IPR050502">
    <property type="entry name" value="Euk_RNA-bind_prot"/>
</dbReference>
<comment type="caution">
    <text evidence="5">The sequence shown here is derived from an EMBL/GenBank/DDBJ whole genome shotgun (WGS) entry which is preliminary data.</text>
</comment>
<evidence type="ECO:0000256" key="3">
    <source>
        <dbReference type="SAM" id="MobiDB-lite"/>
    </source>
</evidence>
<accession>A0A084FVU4</accession>
<keyword evidence="1 2" id="KW-0694">RNA-binding</keyword>
<evidence type="ECO:0000259" key="4">
    <source>
        <dbReference type="PROSITE" id="PS50102"/>
    </source>
</evidence>
<dbReference type="GeneID" id="27728941"/>
<dbReference type="GO" id="GO:0005634">
    <property type="term" value="C:nucleus"/>
    <property type="evidence" value="ECO:0007669"/>
    <property type="project" value="TreeGrafter"/>
</dbReference>
<keyword evidence="6" id="KW-1185">Reference proteome</keyword>
<feature type="compositionally biased region" description="Polar residues" evidence="3">
    <location>
        <begin position="409"/>
        <end position="425"/>
    </location>
</feature>
<dbReference type="PANTHER" id="PTHR48025">
    <property type="entry name" value="OS02G0815200 PROTEIN"/>
    <property type="match status" value="1"/>
</dbReference>
<feature type="compositionally biased region" description="Pro residues" evidence="3">
    <location>
        <begin position="449"/>
        <end position="462"/>
    </location>
</feature>
<dbReference type="PANTHER" id="PTHR48025:SF1">
    <property type="entry name" value="RRM DOMAIN-CONTAINING PROTEIN"/>
    <property type="match status" value="1"/>
</dbReference>
<evidence type="ECO:0000256" key="2">
    <source>
        <dbReference type="PROSITE-ProRule" id="PRU00176"/>
    </source>
</evidence>
<dbReference type="RefSeq" id="XP_016639005.1">
    <property type="nucleotide sequence ID" value="XM_016791161.1"/>
</dbReference>